<gene>
    <name evidence="3" type="ORF">A3F54_02630</name>
</gene>
<reference evidence="3 4" key="1">
    <citation type="journal article" date="2016" name="Nat. Commun.">
        <title>Thousands of microbial genomes shed light on interconnected biogeochemical processes in an aquifer system.</title>
        <authorList>
            <person name="Anantharaman K."/>
            <person name="Brown C.T."/>
            <person name="Hug L.A."/>
            <person name="Sharon I."/>
            <person name="Castelle C.J."/>
            <person name="Probst A.J."/>
            <person name="Thomas B.C."/>
            <person name="Singh A."/>
            <person name="Wilkins M.J."/>
            <person name="Karaoz U."/>
            <person name="Brodie E.L."/>
            <person name="Williams K.H."/>
            <person name="Hubbard S.S."/>
            <person name="Banfield J.F."/>
        </authorList>
    </citation>
    <scope>NUCLEOTIDE SEQUENCE [LARGE SCALE GENOMIC DNA]</scope>
</reference>
<dbReference type="Gene3D" id="3.40.50.300">
    <property type="entry name" value="P-loop containing nucleotide triphosphate hydrolases"/>
    <property type="match status" value="1"/>
</dbReference>
<accession>A0A1G2AXS5</accession>
<proteinExistence type="predicted"/>
<dbReference type="SUPFAM" id="SSF52540">
    <property type="entry name" value="P-loop containing nucleoside triphosphate hydrolases"/>
    <property type="match status" value="1"/>
</dbReference>
<comment type="caution">
    <text evidence="3">The sequence shown here is derived from an EMBL/GenBank/DDBJ whole genome shotgun (WGS) entry which is preliminary data.</text>
</comment>
<protein>
    <recommendedName>
        <fullName evidence="5">GTP-binding protein</fullName>
    </recommendedName>
</protein>
<sequence length="414" mass="47159">MQGYNSIMQPRTLTQALKRAIKTFPAIVVTGPRQSGKTTLLKTLYEKSHRFISLENPDIRIRAKEDPLGFLEQYQPPVIIDEIQYVPELLSYVKTRIDEDRKPGQWLLTGSQNFTLMQGVSQSLAGRAAILTLLPFSFGEKIGRAYENTEVISWLKNAGKNPSLTYKTSVSEFILRGCYPEITIKESVDRELWCSSYISTYLERDVRNLAHVGDLSQFERFLRLCAVRTGQILNLSEMARDIGVSVPTAKRWISVLEAGYQIFLLYPYYKNFGKRLIKSPKLYFSDTALACYLLGIHAPETLMQSSNFGHIFETMIVNDVVKRFFHSGQMPSLFYLRTRDGFEIDLVIEEAEKLHLFEIKSTATVTLHHAAAVMKFKKAFPSLIQQAGIISNTVDDFILTQGIKNYSWKSFLAG</sequence>
<evidence type="ECO:0008006" key="5">
    <source>
        <dbReference type="Google" id="ProtNLM"/>
    </source>
</evidence>
<dbReference type="PANTHER" id="PTHR43566:SF2">
    <property type="entry name" value="DUF4143 DOMAIN-CONTAINING PROTEIN"/>
    <property type="match status" value="1"/>
</dbReference>
<evidence type="ECO:0000259" key="2">
    <source>
        <dbReference type="Pfam" id="PF13635"/>
    </source>
</evidence>
<dbReference type="STRING" id="1798542.A3F54_02630"/>
<name>A0A1G2AXS5_9BACT</name>
<dbReference type="Pfam" id="PF13635">
    <property type="entry name" value="DUF4143"/>
    <property type="match status" value="1"/>
</dbReference>
<feature type="domain" description="AAA" evidence="1">
    <location>
        <begin position="25"/>
        <end position="140"/>
    </location>
</feature>
<evidence type="ECO:0000313" key="4">
    <source>
        <dbReference type="Proteomes" id="UP000176952"/>
    </source>
</evidence>
<dbReference type="AlphaFoldDB" id="A0A1G2AXS5"/>
<dbReference type="InterPro" id="IPR027417">
    <property type="entry name" value="P-loop_NTPase"/>
</dbReference>
<feature type="domain" description="DUF4143" evidence="2">
    <location>
        <begin position="203"/>
        <end position="361"/>
    </location>
</feature>
<organism evidence="3 4">
    <name type="scientific">Candidatus Kerfeldbacteria bacterium RIFCSPHIGHO2_12_FULL_48_17</name>
    <dbReference type="NCBI Taxonomy" id="1798542"/>
    <lineage>
        <taxon>Bacteria</taxon>
        <taxon>Candidatus Kerfeldiibacteriota</taxon>
    </lineage>
</organism>
<dbReference type="EMBL" id="MHKD01000043">
    <property type="protein sequence ID" value="OGY81495.1"/>
    <property type="molecule type" value="Genomic_DNA"/>
</dbReference>
<dbReference type="Pfam" id="PF13173">
    <property type="entry name" value="AAA_14"/>
    <property type="match status" value="1"/>
</dbReference>
<dbReference type="Proteomes" id="UP000176952">
    <property type="component" value="Unassembled WGS sequence"/>
</dbReference>
<evidence type="ECO:0000259" key="1">
    <source>
        <dbReference type="Pfam" id="PF13173"/>
    </source>
</evidence>
<evidence type="ECO:0000313" key="3">
    <source>
        <dbReference type="EMBL" id="OGY81495.1"/>
    </source>
</evidence>
<dbReference type="InterPro" id="IPR025420">
    <property type="entry name" value="DUF4143"/>
</dbReference>
<dbReference type="PANTHER" id="PTHR43566">
    <property type="entry name" value="CONSERVED PROTEIN"/>
    <property type="match status" value="1"/>
</dbReference>
<dbReference type="InterPro" id="IPR041682">
    <property type="entry name" value="AAA_14"/>
</dbReference>